<dbReference type="EMBL" id="OZ034824">
    <property type="protein sequence ID" value="CAL1673296.1"/>
    <property type="molecule type" value="Genomic_DNA"/>
</dbReference>
<evidence type="ECO:0000259" key="1">
    <source>
        <dbReference type="Pfam" id="PF12657"/>
    </source>
</evidence>
<evidence type="ECO:0000313" key="3">
    <source>
        <dbReference type="Proteomes" id="UP001497644"/>
    </source>
</evidence>
<dbReference type="InterPro" id="IPR024761">
    <property type="entry name" value="TFIIIC_delta_N"/>
</dbReference>
<keyword evidence="3" id="KW-1185">Reference proteome</keyword>
<dbReference type="InterPro" id="IPR036322">
    <property type="entry name" value="WD40_repeat_dom_sf"/>
</dbReference>
<proteinExistence type="predicted"/>
<dbReference type="Pfam" id="PF12657">
    <property type="entry name" value="TFIIIC_delta"/>
    <property type="match status" value="1"/>
</dbReference>
<dbReference type="AlphaFoldDB" id="A0AAV2N219"/>
<dbReference type="Proteomes" id="UP001497644">
    <property type="component" value="Chromosome 1"/>
</dbReference>
<protein>
    <recommendedName>
        <fullName evidence="1">Transcription factor IIIC 90kDa subunit N-terminal domain-containing protein</fullName>
    </recommendedName>
</protein>
<dbReference type="SUPFAM" id="SSF50978">
    <property type="entry name" value="WD40 repeat-like"/>
    <property type="match status" value="1"/>
</dbReference>
<evidence type="ECO:0000313" key="2">
    <source>
        <dbReference type="EMBL" id="CAL1673296.1"/>
    </source>
</evidence>
<accession>A0AAV2N219</accession>
<dbReference type="GO" id="GO:0000127">
    <property type="term" value="C:transcription factor TFIIIC complex"/>
    <property type="evidence" value="ECO:0007669"/>
    <property type="project" value="InterPro"/>
</dbReference>
<gene>
    <name evidence="2" type="ORF">LPLAT_LOCUS217</name>
</gene>
<dbReference type="GO" id="GO:0004402">
    <property type="term" value="F:histone acetyltransferase activity"/>
    <property type="evidence" value="ECO:0007669"/>
    <property type="project" value="InterPro"/>
</dbReference>
<name>A0AAV2N219_9HYME</name>
<organism evidence="2 3">
    <name type="scientific">Lasius platythorax</name>
    <dbReference type="NCBI Taxonomy" id="488582"/>
    <lineage>
        <taxon>Eukaryota</taxon>
        <taxon>Metazoa</taxon>
        <taxon>Ecdysozoa</taxon>
        <taxon>Arthropoda</taxon>
        <taxon>Hexapoda</taxon>
        <taxon>Insecta</taxon>
        <taxon>Pterygota</taxon>
        <taxon>Neoptera</taxon>
        <taxon>Endopterygota</taxon>
        <taxon>Hymenoptera</taxon>
        <taxon>Apocrita</taxon>
        <taxon>Aculeata</taxon>
        <taxon>Formicoidea</taxon>
        <taxon>Formicidae</taxon>
        <taxon>Formicinae</taxon>
        <taxon>Lasius</taxon>
        <taxon>Lasius</taxon>
    </lineage>
</organism>
<feature type="domain" description="Transcription factor IIIC 90kDa subunit N-terminal" evidence="1">
    <location>
        <begin position="24"/>
        <end position="434"/>
    </location>
</feature>
<dbReference type="PANTHER" id="PTHR15496">
    <property type="entry name" value="GENERAL TRANSCRIPTION FACTOR 3C POLYPEPTIDE 4 FAMILY"/>
    <property type="match status" value="1"/>
</dbReference>
<reference evidence="2 3" key="1">
    <citation type="submission" date="2024-04" db="EMBL/GenBank/DDBJ databases">
        <authorList>
            <consortium name="Molecular Ecology Group"/>
        </authorList>
    </citation>
    <scope>NUCLEOTIDE SEQUENCE [LARGE SCALE GENOMIC DNA]</scope>
</reference>
<dbReference type="GO" id="GO:0006384">
    <property type="term" value="P:transcription initiation at RNA polymerase III promoter"/>
    <property type="evidence" value="ECO:0007669"/>
    <property type="project" value="InterPro"/>
</dbReference>
<sequence length="740" mass="83925">MDETEELCNISISPLVMSLFATQWSSDNQISIITNKGVHVFELQPSPMSPDSTIKFARSFIYPSESLPAYAFVNKTDSLIWNLEHEDIYSILMEETITPMLDGVNDIVHKIVNTMWSPKNLISPSQCVLAILTAAGSVELLHKVFNEWYSICDVSSLRLKDVQDKIKSNLSKCKKSNRHAVITENMRQLQACAMTWSELFKIGKASFAYFSVAYHSGDILIWKIPRISNFTESLQPVLIGKIDLNTAVKINVLCWITINTNEYLLVVGYFDGRICGVKLTCDGNDLQIASIEKYVAPNRIAINYLHIVSQDESNVKILAAKGTFLLLLCIDLTGILKSMQYLQVQGLNISGIIPISPQRFLVTTQDSQFFIFDTQSDNLTIIDIKTHLPQASVHSLGLAHSPNKVMFITITSPKTTYDHLVMKEPSIVHIFTLKDTICDPLPIINNSANLVSIWDCMEVLRLKATKAEDPSVLLFPITEKLESLSLYKLQLSMWMTVMINVCTTKKPIPNMDHIQECKITRALPLIFLYSACEYLENSTKKNTLSKNQTLAMSLLRKYLEVYLGNGGEEKEDVAYRRARETMNATASCPNQIEKCNLCGEVIDELWNVKSCPRGHKLPRCTTTLLQITMLEYYVCPICAGIFHPCLEEMYEEPRCQFCDMPILRNFHAFDVEESKLYGKNLSRQRIADITDSTELDSEEPCGSSCENQRKSKWDTLHTYSVIVNDDDDESGRITEKWEEF</sequence>
<dbReference type="InterPro" id="IPR044230">
    <property type="entry name" value="GTF3C4"/>
</dbReference>
<dbReference type="PANTHER" id="PTHR15496:SF2">
    <property type="entry name" value="GENERAL TRANSCRIPTION FACTOR 3C POLYPEPTIDE 4"/>
    <property type="match status" value="1"/>
</dbReference>